<comment type="similarity">
    <text evidence="1 2">Belongs to the UPF0235 family.</text>
</comment>
<dbReference type="GO" id="GO:0005737">
    <property type="term" value="C:cytoplasm"/>
    <property type="evidence" value="ECO:0007669"/>
    <property type="project" value="TreeGrafter"/>
</dbReference>
<accession>A8F2X9</accession>
<dbReference type="NCBIfam" id="NF002419">
    <property type="entry name" value="PRK01530.1"/>
    <property type="match status" value="1"/>
</dbReference>
<dbReference type="PANTHER" id="PTHR13420:SF7">
    <property type="entry name" value="UPF0235 PROTEIN C15ORF40"/>
    <property type="match status" value="1"/>
</dbReference>
<reference evidence="3 4" key="1">
    <citation type="journal article" date="2007" name="Genome Res.">
        <title>Lateral gene transfer between obligate intracellular bacteria: evidence from the Rickettsia massiliae genome.</title>
        <authorList>
            <person name="Blanc G."/>
            <person name="Ogata H."/>
            <person name="Robert C."/>
            <person name="Audic S."/>
            <person name="Claverie J.-M."/>
            <person name="Raoult D."/>
        </authorList>
    </citation>
    <scope>NUCLEOTIDE SEQUENCE [LARGE SCALE GENOMIC DNA]</scope>
    <source>
        <strain evidence="4">Mtu5</strain>
    </source>
</reference>
<dbReference type="EMBL" id="CP000683">
    <property type="protein sequence ID" value="ABV85265.1"/>
    <property type="molecule type" value="Genomic_DNA"/>
</dbReference>
<dbReference type="SMART" id="SM01152">
    <property type="entry name" value="DUF167"/>
    <property type="match status" value="1"/>
</dbReference>
<organism evidence="3 4">
    <name type="scientific">Rickettsia massiliae (strain Mtu5)</name>
    <dbReference type="NCBI Taxonomy" id="416276"/>
    <lineage>
        <taxon>Bacteria</taxon>
        <taxon>Pseudomonadati</taxon>
        <taxon>Pseudomonadota</taxon>
        <taxon>Alphaproteobacteria</taxon>
        <taxon>Rickettsiales</taxon>
        <taxon>Rickettsiaceae</taxon>
        <taxon>Rickettsieae</taxon>
        <taxon>Rickettsia</taxon>
        <taxon>spotted fever group</taxon>
    </lineage>
</organism>
<keyword evidence="4" id="KW-1185">Reference proteome</keyword>
<dbReference type="Proteomes" id="UP000001311">
    <property type="component" value="Chromosome"/>
</dbReference>
<dbReference type="InterPro" id="IPR003746">
    <property type="entry name" value="DUF167"/>
</dbReference>
<dbReference type="KEGG" id="rms:RMA_1324"/>
<protein>
    <recommendedName>
        <fullName evidence="2">UPF0235 protein RMA_1324</fullName>
    </recommendedName>
</protein>
<dbReference type="HOGENOM" id="CLU_130694_6_2_5"/>
<sequence length="107" mass="12413">MFMDKFYNYNSSSHQALLSFKVKPNSKQNLISNFVIINNIPYLKLSIKAIPAQGKANEEIINYLAKEWKLSRSNIEIIKGHTHSLKTILIKNINEDYLNLIINSYIK</sequence>
<evidence type="ECO:0000256" key="2">
    <source>
        <dbReference type="HAMAP-Rule" id="MF_00634"/>
    </source>
</evidence>
<proteinExistence type="inferred from homology"/>
<dbReference type="Pfam" id="PF02594">
    <property type="entry name" value="DUF167"/>
    <property type="match status" value="1"/>
</dbReference>
<dbReference type="HAMAP" id="MF_00634">
    <property type="entry name" value="UPF0235"/>
    <property type="match status" value="1"/>
</dbReference>
<dbReference type="SUPFAM" id="SSF69786">
    <property type="entry name" value="YggU-like"/>
    <property type="match status" value="1"/>
</dbReference>
<dbReference type="AlphaFoldDB" id="A8F2X9"/>
<dbReference type="PANTHER" id="PTHR13420">
    <property type="entry name" value="UPF0235 PROTEIN C15ORF40"/>
    <property type="match status" value="1"/>
</dbReference>
<gene>
    <name evidence="3" type="ordered locus">RMA_1324</name>
</gene>
<evidence type="ECO:0000256" key="1">
    <source>
        <dbReference type="ARBA" id="ARBA00010364"/>
    </source>
</evidence>
<dbReference type="InterPro" id="IPR036591">
    <property type="entry name" value="YggU-like_sf"/>
</dbReference>
<dbReference type="Gene3D" id="3.30.1200.10">
    <property type="entry name" value="YggU-like"/>
    <property type="match status" value="1"/>
</dbReference>
<evidence type="ECO:0000313" key="3">
    <source>
        <dbReference type="EMBL" id="ABV85265.1"/>
    </source>
</evidence>
<name>A8F2X9_RICM5</name>
<evidence type="ECO:0000313" key="4">
    <source>
        <dbReference type="Proteomes" id="UP000001311"/>
    </source>
</evidence>
<dbReference type="NCBIfam" id="TIGR00251">
    <property type="entry name" value="DUF167 family protein"/>
    <property type="match status" value="1"/>
</dbReference>